<proteinExistence type="predicted"/>
<dbReference type="Proteomes" id="UP000298652">
    <property type="component" value="Chromosome 6"/>
</dbReference>
<sequence>MSLDMDMDVPFRTRVPAEVRTCPPAAPLLRLPSSRPPLSGDHPFGPLFSSGRKELPRRRQEVPFGGDLLYILASAVSPGRFAPRPPPLRDLASLPPPSDLQVISLNCLASGPARCTTMQLPISRALPQRRR</sequence>
<gene>
    <name evidence="2" type="ORF">SEVIR_6G098357v2</name>
</gene>
<evidence type="ECO:0000313" key="2">
    <source>
        <dbReference type="EMBL" id="TKW10090.1"/>
    </source>
</evidence>
<reference evidence="2" key="1">
    <citation type="submission" date="2019-03" db="EMBL/GenBank/DDBJ databases">
        <title>WGS assembly of Setaria viridis.</title>
        <authorList>
            <person name="Huang P."/>
            <person name="Jenkins J."/>
            <person name="Grimwood J."/>
            <person name="Barry K."/>
            <person name="Healey A."/>
            <person name="Mamidi S."/>
            <person name="Sreedasyam A."/>
            <person name="Shu S."/>
            <person name="Feldman M."/>
            <person name="Wu J."/>
            <person name="Yu Y."/>
            <person name="Chen C."/>
            <person name="Johnson J."/>
            <person name="Rokhsar D."/>
            <person name="Baxter I."/>
            <person name="Schmutz J."/>
            <person name="Brutnell T."/>
            <person name="Kellogg E."/>
        </authorList>
    </citation>
    <scope>NUCLEOTIDE SEQUENCE [LARGE SCALE GENOMIC DNA]</scope>
</reference>
<dbReference type="EMBL" id="CM016557">
    <property type="protein sequence ID" value="TKW10090.1"/>
    <property type="molecule type" value="Genomic_DNA"/>
</dbReference>
<keyword evidence="3" id="KW-1185">Reference proteome</keyword>
<dbReference type="AlphaFoldDB" id="A0A4U6U3E3"/>
<organism evidence="2 3">
    <name type="scientific">Setaria viridis</name>
    <name type="common">Green bristlegrass</name>
    <name type="synonym">Setaria italica subsp. viridis</name>
    <dbReference type="NCBI Taxonomy" id="4556"/>
    <lineage>
        <taxon>Eukaryota</taxon>
        <taxon>Viridiplantae</taxon>
        <taxon>Streptophyta</taxon>
        <taxon>Embryophyta</taxon>
        <taxon>Tracheophyta</taxon>
        <taxon>Spermatophyta</taxon>
        <taxon>Magnoliopsida</taxon>
        <taxon>Liliopsida</taxon>
        <taxon>Poales</taxon>
        <taxon>Poaceae</taxon>
        <taxon>PACMAD clade</taxon>
        <taxon>Panicoideae</taxon>
        <taxon>Panicodae</taxon>
        <taxon>Paniceae</taxon>
        <taxon>Cenchrinae</taxon>
        <taxon>Setaria</taxon>
    </lineage>
</organism>
<dbReference type="Gramene" id="TKW10090">
    <property type="protein sequence ID" value="TKW10090"/>
    <property type="gene ID" value="SEVIR_6G098357v2"/>
</dbReference>
<feature type="region of interest" description="Disordered" evidence="1">
    <location>
        <begin position="25"/>
        <end position="51"/>
    </location>
</feature>
<feature type="compositionally biased region" description="Low complexity" evidence="1">
    <location>
        <begin position="27"/>
        <end position="39"/>
    </location>
</feature>
<name>A0A4U6U3E3_SETVI</name>
<evidence type="ECO:0000256" key="1">
    <source>
        <dbReference type="SAM" id="MobiDB-lite"/>
    </source>
</evidence>
<protein>
    <submittedName>
        <fullName evidence="2">Uncharacterized protein</fullName>
    </submittedName>
</protein>
<accession>A0A4U6U3E3</accession>
<evidence type="ECO:0000313" key="3">
    <source>
        <dbReference type="Proteomes" id="UP000298652"/>
    </source>
</evidence>